<name>C4JNS2_UNCRE</name>
<dbReference type="eggNOG" id="ENOG502SWUH">
    <property type="taxonomic scope" value="Eukaryota"/>
</dbReference>
<feature type="region of interest" description="Disordered" evidence="1">
    <location>
        <begin position="1"/>
        <end position="20"/>
    </location>
</feature>
<sequence length="357" mass="38706">MSLPRAKSEPPAPKSYPHRTRTVTDLAGYIEQARFALERQRISFEFERAAFSEERKLWEKERSIMQQRIAELERKDNGTVPAVPGGRTEIPVGTDVGEQHHVWEGSSPTVKPSRVFPEDIPHARSELGNPGFSPSLDEALSPKSRPHDRSGAVGVPVELVDSSLDGITLKSTAIAPDIAAKVSPTIPSAPIPLCQPVGTELKPHLPSEQACLASPLGGIHSDMDATPLAPLDQPLEPGFPFSIAESIPPESPRAPLPSLFPVASLDTAAYHKELDEDPALQGPLSLQNDLNQDTEFLEELDEKLLREAHRALSRPSLSSDEDDEGEGSGEPPEAEPEIRFKQSTNLGTAFGSTQLES</sequence>
<keyword evidence="3" id="KW-1185">Reference proteome</keyword>
<dbReference type="HOGENOM" id="CLU_052079_0_0_1"/>
<dbReference type="RefSeq" id="XP_002544875.1">
    <property type="nucleotide sequence ID" value="XM_002544829.1"/>
</dbReference>
<dbReference type="AlphaFoldDB" id="C4JNS2"/>
<dbReference type="EMBL" id="CH476616">
    <property type="protein sequence ID" value="EEP79546.1"/>
    <property type="molecule type" value="Genomic_DNA"/>
</dbReference>
<feature type="compositionally biased region" description="Acidic residues" evidence="1">
    <location>
        <begin position="319"/>
        <end position="335"/>
    </location>
</feature>
<evidence type="ECO:0000256" key="1">
    <source>
        <dbReference type="SAM" id="MobiDB-lite"/>
    </source>
</evidence>
<reference evidence="3" key="1">
    <citation type="journal article" date="2009" name="Genome Res.">
        <title>Comparative genomic analyses of the human fungal pathogens Coccidioides and their relatives.</title>
        <authorList>
            <person name="Sharpton T.J."/>
            <person name="Stajich J.E."/>
            <person name="Rounsley S.D."/>
            <person name="Gardner M.J."/>
            <person name="Wortman J.R."/>
            <person name="Jordar V.S."/>
            <person name="Maiti R."/>
            <person name="Kodira C.D."/>
            <person name="Neafsey D.E."/>
            <person name="Zeng Q."/>
            <person name="Hung C.-Y."/>
            <person name="McMahan C."/>
            <person name="Muszewska A."/>
            <person name="Grynberg M."/>
            <person name="Mandel M.A."/>
            <person name="Kellner E.M."/>
            <person name="Barker B.M."/>
            <person name="Galgiani J.N."/>
            <person name="Orbach M.J."/>
            <person name="Kirkland T.N."/>
            <person name="Cole G.T."/>
            <person name="Henn M.R."/>
            <person name="Birren B.W."/>
            <person name="Taylor J.W."/>
        </authorList>
    </citation>
    <scope>NUCLEOTIDE SEQUENCE [LARGE SCALE GENOMIC DNA]</scope>
    <source>
        <strain evidence="3">UAMH 1704</strain>
    </source>
</reference>
<dbReference type="KEGG" id="ure:UREG_04392"/>
<dbReference type="OMA" id="ASFECER"/>
<gene>
    <name evidence="2" type="ORF">UREG_04392</name>
</gene>
<dbReference type="Proteomes" id="UP000002058">
    <property type="component" value="Unassembled WGS sequence"/>
</dbReference>
<feature type="compositionally biased region" description="Polar residues" evidence="1">
    <location>
        <begin position="341"/>
        <end position="357"/>
    </location>
</feature>
<evidence type="ECO:0000313" key="3">
    <source>
        <dbReference type="Proteomes" id="UP000002058"/>
    </source>
</evidence>
<feature type="region of interest" description="Disordered" evidence="1">
    <location>
        <begin position="122"/>
        <end position="151"/>
    </location>
</feature>
<dbReference type="GeneID" id="8440990"/>
<protein>
    <submittedName>
        <fullName evidence="2">Uncharacterized protein</fullName>
    </submittedName>
</protein>
<proteinExistence type="predicted"/>
<feature type="region of interest" description="Disordered" evidence="1">
    <location>
        <begin position="223"/>
        <end position="255"/>
    </location>
</feature>
<evidence type="ECO:0000313" key="2">
    <source>
        <dbReference type="EMBL" id="EEP79546.1"/>
    </source>
</evidence>
<dbReference type="OrthoDB" id="5427699at2759"/>
<feature type="region of interest" description="Disordered" evidence="1">
    <location>
        <begin position="70"/>
        <end position="93"/>
    </location>
</feature>
<dbReference type="VEuPathDB" id="FungiDB:UREG_04392"/>
<accession>C4JNS2</accession>
<feature type="region of interest" description="Disordered" evidence="1">
    <location>
        <begin position="307"/>
        <end position="357"/>
    </location>
</feature>
<organism evidence="2 3">
    <name type="scientific">Uncinocarpus reesii (strain UAMH 1704)</name>
    <dbReference type="NCBI Taxonomy" id="336963"/>
    <lineage>
        <taxon>Eukaryota</taxon>
        <taxon>Fungi</taxon>
        <taxon>Dikarya</taxon>
        <taxon>Ascomycota</taxon>
        <taxon>Pezizomycotina</taxon>
        <taxon>Eurotiomycetes</taxon>
        <taxon>Eurotiomycetidae</taxon>
        <taxon>Onygenales</taxon>
        <taxon>Onygenaceae</taxon>
        <taxon>Uncinocarpus</taxon>
    </lineage>
</organism>
<dbReference type="InParanoid" id="C4JNS2"/>